<dbReference type="AlphaFoldDB" id="A0A5M8PNC7"/>
<protein>
    <submittedName>
        <fullName evidence="2">Uncharacterized protein</fullName>
    </submittedName>
</protein>
<evidence type="ECO:0000313" key="2">
    <source>
        <dbReference type="EMBL" id="KAA6410214.1"/>
    </source>
</evidence>
<proteinExistence type="predicted"/>
<evidence type="ECO:0000256" key="1">
    <source>
        <dbReference type="SAM" id="MobiDB-lite"/>
    </source>
</evidence>
<sequence>MAIFLKRKRSPEDVSDSSRASSSFSSDSSYGASTIPQTWALVPDNDVCMTGTTHQIDNWSMSFSQVKEISPPHLDSRTRKRFRDSRPDESAIYGAYPPPPLETRPSPLIPSTVAGPS</sequence>
<dbReference type="Proteomes" id="UP000324767">
    <property type="component" value="Unassembled WGS sequence"/>
</dbReference>
<feature type="region of interest" description="Disordered" evidence="1">
    <location>
        <begin position="70"/>
        <end position="117"/>
    </location>
</feature>
<feature type="region of interest" description="Disordered" evidence="1">
    <location>
        <begin position="1"/>
        <end position="32"/>
    </location>
</feature>
<name>A0A5M8PNC7_9LECA</name>
<organism evidence="2 3">
    <name type="scientific">Lasallia pustulata</name>
    <dbReference type="NCBI Taxonomy" id="136370"/>
    <lineage>
        <taxon>Eukaryota</taxon>
        <taxon>Fungi</taxon>
        <taxon>Dikarya</taxon>
        <taxon>Ascomycota</taxon>
        <taxon>Pezizomycotina</taxon>
        <taxon>Lecanoromycetes</taxon>
        <taxon>OSLEUM clade</taxon>
        <taxon>Umbilicariomycetidae</taxon>
        <taxon>Umbilicariales</taxon>
        <taxon>Umbilicariaceae</taxon>
        <taxon>Lasallia</taxon>
    </lineage>
</organism>
<evidence type="ECO:0000313" key="3">
    <source>
        <dbReference type="Proteomes" id="UP000324767"/>
    </source>
</evidence>
<gene>
    <name evidence="2" type="ORF">FRX48_05635</name>
</gene>
<accession>A0A5M8PNC7</accession>
<dbReference type="EMBL" id="VXIT01000009">
    <property type="protein sequence ID" value="KAA6410214.1"/>
    <property type="molecule type" value="Genomic_DNA"/>
</dbReference>
<dbReference type="OrthoDB" id="5336357at2759"/>
<feature type="compositionally biased region" description="Low complexity" evidence="1">
    <location>
        <begin position="17"/>
        <end position="29"/>
    </location>
</feature>
<comment type="caution">
    <text evidence="2">The sequence shown here is derived from an EMBL/GenBank/DDBJ whole genome shotgun (WGS) entry which is preliminary data.</text>
</comment>
<reference evidence="2 3" key="1">
    <citation type="submission" date="2019-09" db="EMBL/GenBank/DDBJ databases">
        <title>The hologenome of the rock-dwelling lichen Lasallia pustulata.</title>
        <authorList>
            <person name="Greshake Tzovaras B."/>
            <person name="Segers F."/>
            <person name="Bicker A."/>
            <person name="Dal Grande F."/>
            <person name="Otte J."/>
            <person name="Hankeln T."/>
            <person name="Schmitt I."/>
            <person name="Ebersberger I."/>
        </authorList>
    </citation>
    <scope>NUCLEOTIDE SEQUENCE [LARGE SCALE GENOMIC DNA]</scope>
    <source>
        <strain evidence="2">A1-1</strain>
    </source>
</reference>